<dbReference type="EMBL" id="VXLC01000006">
    <property type="protein sequence ID" value="KAA8887552.1"/>
    <property type="molecule type" value="Genomic_DNA"/>
</dbReference>
<dbReference type="OrthoDB" id="3352146at2"/>
<dbReference type="AlphaFoldDB" id="A0A5N0EDR2"/>
<reference evidence="1 2" key="1">
    <citation type="submission" date="2019-09" db="EMBL/GenBank/DDBJ databases">
        <authorList>
            <person name="Wang X."/>
        </authorList>
    </citation>
    <scope>NUCLEOTIDE SEQUENCE [LARGE SCALE GENOMIC DNA]</scope>
    <source>
        <strain evidence="1 2">CICC 11023</strain>
    </source>
</reference>
<gene>
    <name evidence="1" type="ORF">F3087_17935</name>
</gene>
<keyword evidence="2" id="KW-1185">Reference proteome</keyword>
<dbReference type="Proteomes" id="UP000323876">
    <property type="component" value="Unassembled WGS sequence"/>
</dbReference>
<proteinExistence type="predicted"/>
<accession>A0A5N0EDR2</accession>
<name>A0A5N0EDR2_9NOCA</name>
<sequence length="150" mass="16485">MSVLTDPFPPKHQLLQACRGELPADHPLLRLARELTDLHEQRLCAAKDTIADRRHIDDIDSRRAGLVRDIDRWVILQLPPSHGAAHVHTETVGAVVDKLAQYTACAFAALTSASQWELGDAWEQLAELAIGYDDLAAELSAGRRRLPGGP</sequence>
<protein>
    <submittedName>
        <fullName evidence="1">DUF4254 domain-containing protein</fullName>
    </submittedName>
</protein>
<organism evidence="1 2">
    <name type="scientific">Nocardia colli</name>
    <dbReference type="NCBI Taxonomy" id="2545717"/>
    <lineage>
        <taxon>Bacteria</taxon>
        <taxon>Bacillati</taxon>
        <taxon>Actinomycetota</taxon>
        <taxon>Actinomycetes</taxon>
        <taxon>Mycobacteriales</taxon>
        <taxon>Nocardiaceae</taxon>
        <taxon>Nocardia</taxon>
    </lineage>
</organism>
<comment type="caution">
    <text evidence="1">The sequence shown here is derived from an EMBL/GenBank/DDBJ whole genome shotgun (WGS) entry which is preliminary data.</text>
</comment>
<evidence type="ECO:0000313" key="1">
    <source>
        <dbReference type="EMBL" id="KAA8887552.1"/>
    </source>
</evidence>
<dbReference type="InterPro" id="IPR025350">
    <property type="entry name" value="DUF4254"/>
</dbReference>
<dbReference type="Pfam" id="PF14063">
    <property type="entry name" value="DUF4254"/>
    <property type="match status" value="1"/>
</dbReference>
<evidence type="ECO:0000313" key="2">
    <source>
        <dbReference type="Proteomes" id="UP000323876"/>
    </source>
</evidence>